<name>A0A0W0GBS6_MONRR</name>
<protein>
    <submittedName>
        <fullName evidence="1">Uncharacterized protein</fullName>
    </submittedName>
</protein>
<accession>A0A0W0GBS6</accession>
<comment type="caution">
    <text evidence="1">The sequence shown here is derived from an EMBL/GenBank/DDBJ whole genome shotgun (WGS) entry which is preliminary data.</text>
</comment>
<evidence type="ECO:0000313" key="2">
    <source>
        <dbReference type="Proteomes" id="UP000054988"/>
    </source>
</evidence>
<proteinExistence type="predicted"/>
<dbReference type="EMBL" id="LATX01000529">
    <property type="protein sequence ID" value="KTB46008.1"/>
    <property type="molecule type" value="Genomic_DNA"/>
</dbReference>
<evidence type="ECO:0000313" key="1">
    <source>
        <dbReference type="EMBL" id="KTB46008.1"/>
    </source>
</evidence>
<organism evidence="1 2">
    <name type="scientific">Moniliophthora roreri</name>
    <name type="common">Frosty pod rot fungus</name>
    <name type="synonym">Monilia roreri</name>
    <dbReference type="NCBI Taxonomy" id="221103"/>
    <lineage>
        <taxon>Eukaryota</taxon>
        <taxon>Fungi</taxon>
        <taxon>Dikarya</taxon>
        <taxon>Basidiomycota</taxon>
        <taxon>Agaricomycotina</taxon>
        <taxon>Agaricomycetes</taxon>
        <taxon>Agaricomycetidae</taxon>
        <taxon>Agaricales</taxon>
        <taxon>Marasmiineae</taxon>
        <taxon>Marasmiaceae</taxon>
        <taxon>Moniliophthora</taxon>
    </lineage>
</organism>
<dbReference type="Proteomes" id="UP000054988">
    <property type="component" value="Unassembled WGS sequence"/>
</dbReference>
<reference evidence="1 2" key="1">
    <citation type="submission" date="2015-12" db="EMBL/GenBank/DDBJ databases">
        <title>Draft genome sequence of Moniliophthora roreri, the causal agent of frosty pod rot of cacao.</title>
        <authorList>
            <person name="Aime M.C."/>
            <person name="Diaz-Valderrama J.R."/>
            <person name="Kijpornyongpan T."/>
            <person name="Phillips-Mora W."/>
        </authorList>
    </citation>
    <scope>NUCLEOTIDE SEQUENCE [LARGE SCALE GENOMIC DNA]</scope>
    <source>
        <strain evidence="1 2">MCA 2952</strain>
    </source>
</reference>
<gene>
    <name evidence="1" type="ORF">WG66_1438</name>
</gene>
<sequence length="315" mass="35810">MAGEENSGCSADSPQHVNTTPDDIQSIDACNLPKCFLGGQAPLLSVLRLRGCGLAYDSPLLRNVTSFHVFSRGSEATLESRIFEALRYMPLLEYRYLEFSSIRPDTPLDTQVAFLPSLRILKLSGLSYIGIFNHVSFPPTTSVKIACYDQDGSLVEQDPDWDAFWATVPRITSFYPGEARILKMAVVDVRWHIIHLANVTSLFAPVRDLPQRISVVIDWREAWQDGQVARQLFSELLKAAFYALPMPALEILHLGAFPRYSYLPNDILVDTPEPQILWSSSLRVLITRTEYCARFLSHQPDDRCGLHFRRWRCWC</sequence>
<dbReference type="AlphaFoldDB" id="A0A0W0GBS6"/>